<accession>A0A098B2A0</accession>
<evidence type="ECO:0000256" key="5">
    <source>
        <dbReference type="ARBA" id="ARBA00031395"/>
    </source>
</evidence>
<dbReference type="Gene3D" id="4.10.1250.10">
    <property type="entry name" value="Aminomethyltransferase fragment"/>
    <property type="match status" value="1"/>
</dbReference>
<name>A0A098B2A0_DESHA</name>
<feature type="binding site" evidence="8">
    <location>
        <position position="198"/>
    </location>
    <ligand>
        <name>substrate</name>
    </ligand>
</feature>
<dbReference type="InterPro" id="IPR006223">
    <property type="entry name" value="GcvT"/>
</dbReference>
<dbReference type="RefSeq" id="WP_208925861.1">
    <property type="nucleotide sequence ID" value="NZ_LK996017.1"/>
</dbReference>
<dbReference type="InterPro" id="IPR028896">
    <property type="entry name" value="GcvT/YgfZ/DmdA"/>
</dbReference>
<evidence type="ECO:0000256" key="6">
    <source>
        <dbReference type="ARBA" id="ARBA00047665"/>
    </source>
</evidence>
<dbReference type="InterPro" id="IPR006222">
    <property type="entry name" value="GCVT_N"/>
</dbReference>
<dbReference type="PATRIC" id="fig|49338.4.peg.3357"/>
<gene>
    <name evidence="7" type="primary">gcvT</name>
    <name evidence="11" type="ORF">DPCES_3117</name>
</gene>
<dbReference type="EC" id="2.1.2.10" evidence="2 7"/>
<dbReference type="Gene3D" id="2.40.30.110">
    <property type="entry name" value="Aminomethyltransferase beta-barrel domains"/>
    <property type="match status" value="1"/>
</dbReference>
<evidence type="ECO:0000256" key="7">
    <source>
        <dbReference type="HAMAP-Rule" id="MF_00259"/>
    </source>
</evidence>
<comment type="catalytic activity">
    <reaction evidence="6 7">
        <text>N(6)-[(R)-S(8)-aminomethyldihydrolipoyl]-L-lysyl-[protein] + (6S)-5,6,7,8-tetrahydrofolate = N(6)-[(R)-dihydrolipoyl]-L-lysyl-[protein] + (6R)-5,10-methylene-5,6,7,8-tetrahydrofolate + NH4(+)</text>
        <dbReference type="Rhea" id="RHEA:16945"/>
        <dbReference type="Rhea" id="RHEA-COMP:10475"/>
        <dbReference type="Rhea" id="RHEA-COMP:10492"/>
        <dbReference type="ChEBI" id="CHEBI:15636"/>
        <dbReference type="ChEBI" id="CHEBI:28938"/>
        <dbReference type="ChEBI" id="CHEBI:57453"/>
        <dbReference type="ChEBI" id="CHEBI:83100"/>
        <dbReference type="ChEBI" id="CHEBI:83143"/>
        <dbReference type="EC" id="2.1.2.10"/>
    </reaction>
</comment>
<dbReference type="GO" id="GO:0004047">
    <property type="term" value="F:aminomethyltransferase activity"/>
    <property type="evidence" value="ECO:0007669"/>
    <property type="project" value="UniProtKB-UniRule"/>
</dbReference>
<keyword evidence="4 7" id="KW-0808">Transferase</keyword>
<dbReference type="Gene3D" id="3.30.1360.120">
    <property type="entry name" value="Probable tRNA modification gtpase trme, domain 1"/>
    <property type="match status" value="1"/>
</dbReference>
<keyword evidence="11" id="KW-0489">Methyltransferase</keyword>
<dbReference type="FunFam" id="2.40.30.110:FF:000003">
    <property type="entry name" value="Aminomethyltransferase"/>
    <property type="match status" value="1"/>
</dbReference>
<dbReference type="EMBL" id="LK996017">
    <property type="protein sequence ID" value="CDX03004.1"/>
    <property type="molecule type" value="Genomic_DNA"/>
</dbReference>
<comment type="function">
    <text evidence="7">The glycine cleavage system catalyzes the degradation of glycine.</text>
</comment>
<dbReference type="GO" id="GO:0008168">
    <property type="term" value="F:methyltransferase activity"/>
    <property type="evidence" value="ECO:0007669"/>
    <property type="project" value="UniProtKB-KW"/>
</dbReference>
<proteinExistence type="inferred from homology"/>
<evidence type="ECO:0000259" key="10">
    <source>
        <dbReference type="Pfam" id="PF08669"/>
    </source>
</evidence>
<evidence type="ECO:0000259" key="9">
    <source>
        <dbReference type="Pfam" id="PF01571"/>
    </source>
</evidence>
<dbReference type="SUPFAM" id="SSF101790">
    <property type="entry name" value="Aminomethyltransferase beta-barrel domain"/>
    <property type="match status" value="1"/>
</dbReference>
<dbReference type="InterPro" id="IPR029043">
    <property type="entry name" value="GcvT/YgfZ_C"/>
</dbReference>
<feature type="domain" description="GCVT N-terminal" evidence="9">
    <location>
        <begin position="9"/>
        <end position="265"/>
    </location>
</feature>
<dbReference type="NCBIfam" id="TIGR00528">
    <property type="entry name" value="gcvT"/>
    <property type="match status" value="1"/>
</dbReference>
<feature type="domain" description="Aminomethyltransferase C-terminal" evidence="10">
    <location>
        <begin position="284"/>
        <end position="362"/>
    </location>
</feature>
<evidence type="ECO:0000256" key="4">
    <source>
        <dbReference type="ARBA" id="ARBA00022679"/>
    </source>
</evidence>
<dbReference type="InterPro" id="IPR027266">
    <property type="entry name" value="TrmE/GcvT-like"/>
</dbReference>
<dbReference type="NCBIfam" id="NF001567">
    <property type="entry name" value="PRK00389.1"/>
    <property type="match status" value="1"/>
</dbReference>
<dbReference type="GO" id="GO:0008483">
    <property type="term" value="F:transaminase activity"/>
    <property type="evidence" value="ECO:0007669"/>
    <property type="project" value="UniProtKB-KW"/>
</dbReference>
<dbReference type="GO" id="GO:0005829">
    <property type="term" value="C:cytosol"/>
    <property type="evidence" value="ECO:0007669"/>
    <property type="project" value="TreeGrafter"/>
</dbReference>
<dbReference type="GO" id="GO:0019464">
    <property type="term" value="P:glycine decarboxylation via glycine cleavage system"/>
    <property type="evidence" value="ECO:0007669"/>
    <property type="project" value="UniProtKB-UniRule"/>
</dbReference>
<dbReference type="PANTHER" id="PTHR43757:SF2">
    <property type="entry name" value="AMINOMETHYLTRANSFERASE, MITOCHONDRIAL"/>
    <property type="match status" value="1"/>
</dbReference>
<dbReference type="SUPFAM" id="SSF103025">
    <property type="entry name" value="Folate-binding domain"/>
    <property type="match status" value="1"/>
</dbReference>
<dbReference type="InterPro" id="IPR022903">
    <property type="entry name" value="GcvT_bac"/>
</dbReference>
<dbReference type="Pfam" id="PF08669">
    <property type="entry name" value="GCV_T_C"/>
    <property type="match status" value="1"/>
</dbReference>
<comment type="similarity">
    <text evidence="1 7">Belongs to the GcvT family.</text>
</comment>
<reference evidence="11" key="1">
    <citation type="submission" date="2014-07" db="EMBL/GenBank/DDBJ databases">
        <authorList>
            <person name="Hornung V.Bastian."/>
        </authorList>
    </citation>
    <scope>NUCLEOTIDE SEQUENCE</scope>
    <source>
        <strain evidence="11">PCE-S</strain>
    </source>
</reference>
<dbReference type="Pfam" id="PF01571">
    <property type="entry name" value="GCV_T"/>
    <property type="match status" value="1"/>
</dbReference>
<dbReference type="InterPro" id="IPR013977">
    <property type="entry name" value="GcvT_C"/>
</dbReference>
<dbReference type="HAMAP" id="MF_00259">
    <property type="entry name" value="GcvT"/>
    <property type="match status" value="1"/>
</dbReference>
<dbReference type="PIRSF" id="PIRSF006487">
    <property type="entry name" value="GcvT"/>
    <property type="match status" value="1"/>
</dbReference>
<evidence type="ECO:0000256" key="2">
    <source>
        <dbReference type="ARBA" id="ARBA00012616"/>
    </source>
</evidence>
<dbReference type="Gene3D" id="3.30.70.1400">
    <property type="entry name" value="Aminomethyltransferase beta-barrel domains"/>
    <property type="match status" value="1"/>
</dbReference>
<protein>
    <recommendedName>
        <fullName evidence="2 7">Aminomethyltransferase</fullName>
        <ecNumber evidence="2 7">2.1.2.10</ecNumber>
    </recommendedName>
    <alternativeName>
        <fullName evidence="5 7">Glycine cleavage system T protein</fullName>
    </alternativeName>
</protein>
<keyword evidence="3 7" id="KW-0032">Aminotransferase</keyword>
<dbReference type="FunFam" id="4.10.1250.10:FF:000001">
    <property type="entry name" value="Aminomethyltransferase"/>
    <property type="match status" value="1"/>
</dbReference>
<dbReference type="PANTHER" id="PTHR43757">
    <property type="entry name" value="AMINOMETHYLTRANSFERASE"/>
    <property type="match status" value="1"/>
</dbReference>
<dbReference type="GO" id="GO:0032259">
    <property type="term" value="P:methylation"/>
    <property type="evidence" value="ECO:0007669"/>
    <property type="project" value="UniProtKB-KW"/>
</dbReference>
<comment type="subunit">
    <text evidence="7">The glycine cleavage system is composed of four proteins: P, T, L and H.</text>
</comment>
<evidence type="ECO:0000256" key="1">
    <source>
        <dbReference type="ARBA" id="ARBA00008609"/>
    </source>
</evidence>
<dbReference type="FunFam" id="3.30.70.1400:FF:000001">
    <property type="entry name" value="Aminomethyltransferase"/>
    <property type="match status" value="1"/>
</dbReference>
<organism evidence="11">
    <name type="scientific">Desulfitobacterium hafniense</name>
    <name type="common">Desulfitobacterium frappieri</name>
    <dbReference type="NCBI Taxonomy" id="49338"/>
    <lineage>
        <taxon>Bacteria</taxon>
        <taxon>Bacillati</taxon>
        <taxon>Bacillota</taxon>
        <taxon>Clostridia</taxon>
        <taxon>Eubacteriales</taxon>
        <taxon>Desulfitobacteriaceae</taxon>
        <taxon>Desulfitobacterium</taxon>
    </lineage>
</organism>
<evidence type="ECO:0000256" key="8">
    <source>
        <dbReference type="PIRSR" id="PIRSR006487-1"/>
    </source>
</evidence>
<evidence type="ECO:0000313" key="11">
    <source>
        <dbReference type="EMBL" id="CDX03004.1"/>
    </source>
</evidence>
<evidence type="ECO:0000256" key="3">
    <source>
        <dbReference type="ARBA" id="ARBA00022576"/>
    </source>
</evidence>
<sequence>MTELKRTPLYEQHRRAGAKLIDFGGWEMPVQYAGVIEEHKAVRSKAGLFDVSHMGEVELKGKDSLAFLQYLLTNDVSRIQDNQIQYSPMCTSAGGVVDDLLVYRYSREHFLLVVNAANTDKDFAWMQAQAEGFEISLENRSGDFAQLALQGPWAEKILQKLTSMDLTQINYYWFKHGEVDGVLCLISRTGYTGEDGFEIYLPPEHAPRMWERILEVGGSEGVQPIGLGARDTLRFEARLPLYGNELGPDITPLEAGLGFFVKLEKDNFIGKEALSAQKEKGVTRKLVGLEMIERGIARSHYPLQKEGKEIGFITSGSFSPTLNKNIALGLIPPEYAQIGETLAVIIRGKAVKARIIPSLFYKRQG</sequence>
<dbReference type="AlphaFoldDB" id="A0A098B2A0"/>
<dbReference type="GO" id="GO:0005960">
    <property type="term" value="C:glycine cleavage complex"/>
    <property type="evidence" value="ECO:0007669"/>
    <property type="project" value="InterPro"/>
</dbReference>